<feature type="compositionally biased region" description="Polar residues" evidence="2">
    <location>
        <begin position="1"/>
        <end position="12"/>
    </location>
</feature>
<dbReference type="OrthoDB" id="10565725at2759"/>
<dbReference type="EMBL" id="CAICTM010000004">
    <property type="protein sequence ID" value="CAB9496334.1"/>
    <property type="molecule type" value="Genomic_DNA"/>
</dbReference>
<comment type="caution">
    <text evidence="3">The sequence shown here is derived from an EMBL/GenBank/DDBJ whole genome shotgun (WGS) entry which is preliminary data.</text>
</comment>
<feature type="compositionally biased region" description="Basic and acidic residues" evidence="2">
    <location>
        <begin position="19"/>
        <end position="33"/>
    </location>
</feature>
<sequence length="286" mass="33048">MMLQRSQSNQSNTKHRPSREHAKKRDDDERKSEESLDFVQALNTALCYLCWTNADSSVIDSFLRKYPEALLLEGTTNDDARSLVEQRMRRCTCSDSWCNDNRNEILQHLDRGFQHYQSKHMKHLIARGKGNKKEPLDQVIEKLKSTFLFPQLMTSGRYLRGLSAEESSVRSQVLSDHVSKLVIEQDVKDLRVSVEKRTPRSRVRSLFACSGAERSKDQSLLLSKLELELQVAEMKLANARKEHQLLIDAIDRGQRNQYVLLRNAFEGCHKFQCSSQDAESNESLFK</sequence>
<organism evidence="3 4">
    <name type="scientific">Seminavis robusta</name>
    <dbReference type="NCBI Taxonomy" id="568900"/>
    <lineage>
        <taxon>Eukaryota</taxon>
        <taxon>Sar</taxon>
        <taxon>Stramenopiles</taxon>
        <taxon>Ochrophyta</taxon>
        <taxon>Bacillariophyta</taxon>
        <taxon>Bacillariophyceae</taxon>
        <taxon>Bacillariophycidae</taxon>
        <taxon>Naviculales</taxon>
        <taxon>Naviculaceae</taxon>
        <taxon>Seminavis</taxon>
    </lineage>
</organism>
<proteinExistence type="predicted"/>
<name>A0A9N8D8T6_9STRA</name>
<evidence type="ECO:0000313" key="3">
    <source>
        <dbReference type="EMBL" id="CAB9496334.1"/>
    </source>
</evidence>
<evidence type="ECO:0000256" key="2">
    <source>
        <dbReference type="SAM" id="MobiDB-lite"/>
    </source>
</evidence>
<dbReference type="Proteomes" id="UP001153069">
    <property type="component" value="Unassembled WGS sequence"/>
</dbReference>
<feature type="region of interest" description="Disordered" evidence="2">
    <location>
        <begin position="1"/>
        <end position="33"/>
    </location>
</feature>
<keyword evidence="4" id="KW-1185">Reference proteome</keyword>
<accession>A0A9N8D8T6</accession>
<evidence type="ECO:0000313" key="4">
    <source>
        <dbReference type="Proteomes" id="UP001153069"/>
    </source>
</evidence>
<evidence type="ECO:0000256" key="1">
    <source>
        <dbReference type="SAM" id="Coils"/>
    </source>
</evidence>
<protein>
    <submittedName>
        <fullName evidence="3">Uncharacterized protein</fullName>
    </submittedName>
</protein>
<reference evidence="3" key="1">
    <citation type="submission" date="2020-06" db="EMBL/GenBank/DDBJ databases">
        <authorList>
            <consortium name="Plant Systems Biology data submission"/>
        </authorList>
    </citation>
    <scope>NUCLEOTIDE SEQUENCE</scope>
    <source>
        <strain evidence="3">D6</strain>
    </source>
</reference>
<dbReference type="AlphaFoldDB" id="A0A9N8D8T6"/>
<keyword evidence="1" id="KW-0175">Coiled coil</keyword>
<gene>
    <name evidence="3" type="ORF">SEMRO_4_G003090.1</name>
</gene>
<feature type="coiled-coil region" evidence="1">
    <location>
        <begin position="222"/>
        <end position="249"/>
    </location>
</feature>